<sequence>MYMVCKDNQPLSIVEDKGFVHLMNVVAPNFKIPSRRDISRRIFLLYDSMKNMFIDKLKNVQHFALTTDIWTDIHTRSHIGITIYFVENYIINSGLLVVFELDERHTSEYIASKLVEVCDEWSISTKSIVAITTDGAANMIKAIDLAFDKKRQIIFFAHALNLVAQQAISNVPELTTLISKVKNIVRWFKQSVVASDDLRKTTKGDGKLLQEVPTRWNSTFYMFERFICLNQIVNDIVHRHISAPDMVSAKEVHDISDVIDILRPVEAATKELCAQKYVTTSMVIPMVFILQKNVKEFQPKQIMGIQLKSAIIAQCDKHFSSVESCSLLGMTTILDPRFKKLYFKDTVVLSKMLRYISNEIQQTQTMSSSESSSDTDNTAVEEPQTFNLWQDHAKYVQQSTSRKSHRGQLQEDSGFSSELNLYLKSSYARLSDDPLLIRKDMCKVYPILSKVAVKYLVPVSTSVLSERLFSKAGLTLNKQRNRLTSKHLNQLLFLQSLDETL</sequence>
<dbReference type="InterPro" id="IPR008906">
    <property type="entry name" value="HATC_C_dom"/>
</dbReference>
<dbReference type="GO" id="GO:0046983">
    <property type="term" value="F:protein dimerization activity"/>
    <property type="evidence" value="ECO:0007669"/>
    <property type="project" value="InterPro"/>
</dbReference>
<keyword evidence="4" id="KW-0862">Zinc</keyword>
<dbReference type="GeneID" id="112682433"/>
<evidence type="ECO:0000256" key="1">
    <source>
        <dbReference type="ARBA" id="ARBA00004123"/>
    </source>
</evidence>
<organism evidence="7 8">
    <name type="scientific">Sipha flava</name>
    <name type="common">yellow sugarcane aphid</name>
    <dbReference type="NCBI Taxonomy" id="143950"/>
    <lineage>
        <taxon>Eukaryota</taxon>
        <taxon>Metazoa</taxon>
        <taxon>Ecdysozoa</taxon>
        <taxon>Arthropoda</taxon>
        <taxon>Hexapoda</taxon>
        <taxon>Insecta</taxon>
        <taxon>Pterygota</taxon>
        <taxon>Neoptera</taxon>
        <taxon>Paraneoptera</taxon>
        <taxon>Hemiptera</taxon>
        <taxon>Sternorrhyncha</taxon>
        <taxon>Aphidomorpha</taxon>
        <taxon>Aphidoidea</taxon>
        <taxon>Aphididae</taxon>
        <taxon>Sipha</taxon>
    </lineage>
</organism>
<keyword evidence="3" id="KW-0863">Zinc-finger</keyword>
<evidence type="ECO:0000256" key="2">
    <source>
        <dbReference type="ARBA" id="ARBA00022723"/>
    </source>
</evidence>
<dbReference type="RefSeq" id="XP_025408821.1">
    <property type="nucleotide sequence ID" value="XM_025553036.1"/>
</dbReference>
<feature type="domain" description="HAT C-terminal dimerisation" evidence="6">
    <location>
        <begin position="418"/>
        <end position="496"/>
    </location>
</feature>
<dbReference type="InterPro" id="IPR052035">
    <property type="entry name" value="ZnF_BED_domain_contain"/>
</dbReference>
<keyword evidence="7" id="KW-1185">Reference proteome</keyword>
<dbReference type="SUPFAM" id="SSF53098">
    <property type="entry name" value="Ribonuclease H-like"/>
    <property type="match status" value="1"/>
</dbReference>
<dbReference type="Pfam" id="PF05699">
    <property type="entry name" value="Dimer_Tnp_hAT"/>
    <property type="match status" value="1"/>
</dbReference>
<evidence type="ECO:0000313" key="8">
    <source>
        <dbReference type="RefSeq" id="XP_025408821.1"/>
    </source>
</evidence>
<dbReference type="Proteomes" id="UP000694846">
    <property type="component" value="Unplaced"/>
</dbReference>
<dbReference type="PANTHER" id="PTHR46481:SF10">
    <property type="entry name" value="ZINC FINGER BED DOMAIN-CONTAINING PROTEIN 39"/>
    <property type="match status" value="1"/>
</dbReference>
<dbReference type="SUPFAM" id="SSF140996">
    <property type="entry name" value="Hermes dimerisation domain"/>
    <property type="match status" value="1"/>
</dbReference>
<dbReference type="AlphaFoldDB" id="A0A8B8FE07"/>
<gene>
    <name evidence="8" type="primary">LOC112682433</name>
</gene>
<protein>
    <submittedName>
        <fullName evidence="8">Zinc finger BED domain-containing protein 4-like</fullName>
    </submittedName>
</protein>
<keyword evidence="5" id="KW-0539">Nucleus</keyword>
<keyword evidence="2" id="KW-0479">Metal-binding</keyword>
<dbReference type="OrthoDB" id="6614444at2759"/>
<reference evidence="8" key="1">
    <citation type="submission" date="2025-08" db="UniProtKB">
        <authorList>
            <consortium name="RefSeq"/>
        </authorList>
    </citation>
    <scope>IDENTIFICATION</scope>
    <source>
        <tissue evidence="8">Whole body</tissue>
    </source>
</reference>
<comment type="subcellular location">
    <subcellularLocation>
        <location evidence="1">Nucleus</location>
    </subcellularLocation>
</comment>
<evidence type="ECO:0000256" key="5">
    <source>
        <dbReference type="ARBA" id="ARBA00023242"/>
    </source>
</evidence>
<evidence type="ECO:0000313" key="7">
    <source>
        <dbReference type="Proteomes" id="UP000694846"/>
    </source>
</evidence>
<proteinExistence type="predicted"/>
<name>A0A8B8FE07_9HEMI</name>
<dbReference type="InterPro" id="IPR012337">
    <property type="entry name" value="RNaseH-like_sf"/>
</dbReference>
<accession>A0A8B8FE07</accession>
<dbReference type="PANTHER" id="PTHR46481">
    <property type="entry name" value="ZINC FINGER BED DOMAIN-CONTAINING PROTEIN 4"/>
    <property type="match status" value="1"/>
</dbReference>
<evidence type="ECO:0000256" key="3">
    <source>
        <dbReference type="ARBA" id="ARBA00022771"/>
    </source>
</evidence>
<dbReference type="GO" id="GO:0005634">
    <property type="term" value="C:nucleus"/>
    <property type="evidence" value="ECO:0007669"/>
    <property type="project" value="UniProtKB-SubCell"/>
</dbReference>
<dbReference type="GO" id="GO:0008270">
    <property type="term" value="F:zinc ion binding"/>
    <property type="evidence" value="ECO:0007669"/>
    <property type="project" value="UniProtKB-KW"/>
</dbReference>
<evidence type="ECO:0000259" key="6">
    <source>
        <dbReference type="Pfam" id="PF05699"/>
    </source>
</evidence>
<evidence type="ECO:0000256" key="4">
    <source>
        <dbReference type="ARBA" id="ARBA00022833"/>
    </source>
</evidence>